<dbReference type="AlphaFoldDB" id="A0AAN8PPI8"/>
<organism evidence="2 3">
    <name type="scientific">Arthrobotrys conoides</name>
    <dbReference type="NCBI Taxonomy" id="74498"/>
    <lineage>
        <taxon>Eukaryota</taxon>
        <taxon>Fungi</taxon>
        <taxon>Dikarya</taxon>
        <taxon>Ascomycota</taxon>
        <taxon>Pezizomycotina</taxon>
        <taxon>Orbiliomycetes</taxon>
        <taxon>Orbiliales</taxon>
        <taxon>Orbiliaceae</taxon>
        <taxon>Arthrobotrys</taxon>
    </lineage>
</organism>
<evidence type="ECO:0000259" key="1">
    <source>
        <dbReference type="PROSITE" id="PS50097"/>
    </source>
</evidence>
<reference evidence="2 3" key="1">
    <citation type="submission" date="2019-10" db="EMBL/GenBank/DDBJ databases">
        <authorList>
            <person name="Palmer J.M."/>
        </authorList>
    </citation>
    <scope>NUCLEOTIDE SEQUENCE [LARGE SCALE GENOMIC DNA]</scope>
    <source>
        <strain evidence="2 3">TWF506</strain>
    </source>
</reference>
<comment type="caution">
    <text evidence="2">The sequence shown here is derived from an EMBL/GenBank/DDBJ whole genome shotgun (WGS) entry which is preliminary data.</text>
</comment>
<dbReference type="EMBL" id="JAVHJM010000002">
    <property type="protein sequence ID" value="KAK6518138.1"/>
    <property type="molecule type" value="Genomic_DNA"/>
</dbReference>
<evidence type="ECO:0000313" key="2">
    <source>
        <dbReference type="EMBL" id="KAK6518138.1"/>
    </source>
</evidence>
<dbReference type="PROSITE" id="PS50097">
    <property type="entry name" value="BTB"/>
    <property type="match status" value="1"/>
</dbReference>
<dbReference type="Proteomes" id="UP001307849">
    <property type="component" value="Unassembled WGS sequence"/>
</dbReference>
<protein>
    <recommendedName>
        <fullName evidence="1">BTB domain-containing protein</fullName>
    </recommendedName>
</protein>
<dbReference type="InterPro" id="IPR011333">
    <property type="entry name" value="SKP1/BTB/POZ_sf"/>
</dbReference>
<proteinExistence type="predicted"/>
<sequence>MSNGSLQGQSSGPKTTLNVCKTYKHDCLADTPKMDEPAPAVGKSCLESFVRPRGTSPGNTLNSERFSQSDIVTIHLVNESLTYNVHESLLLAESSYFHRMLRIGMTESQKREVFLGLQVDTKIAFERFVQWCYFGHYVYDNDKNLPLLSIDAAVYVFAKRVMCDGLQDFALNQAKALCDSRNTATIRRNLPTLPDTIEFIYENTFSSDDQQLDSLFDLLEVNQLDPGPLLRDRPQGIGAVGSSAPQDDFRKLLASVSARHLVQLRKEPSFMKVHRSLSDFAADVLFFVQQSSDEPVKKSPCILS</sequence>
<evidence type="ECO:0000313" key="3">
    <source>
        <dbReference type="Proteomes" id="UP001307849"/>
    </source>
</evidence>
<gene>
    <name evidence="2" type="ORF">TWF506_005299</name>
</gene>
<dbReference type="InterPro" id="IPR000210">
    <property type="entry name" value="BTB/POZ_dom"/>
</dbReference>
<dbReference type="CDD" id="cd18186">
    <property type="entry name" value="BTB_POZ_ZBTB_KLHL-like"/>
    <property type="match status" value="1"/>
</dbReference>
<dbReference type="Gene3D" id="3.30.710.10">
    <property type="entry name" value="Potassium Channel Kv1.1, Chain A"/>
    <property type="match status" value="1"/>
</dbReference>
<keyword evidence="3" id="KW-1185">Reference proteome</keyword>
<name>A0AAN8PPI8_9PEZI</name>
<dbReference type="PANTHER" id="PTHR47843:SF2">
    <property type="entry name" value="BTB DOMAIN-CONTAINING PROTEIN"/>
    <property type="match status" value="1"/>
</dbReference>
<accession>A0AAN8PPI8</accession>
<dbReference type="SUPFAM" id="SSF54695">
    <property type="entry name" value="POZ domain"/>
    <property type="match status" value="1"/>
</dbReference>
<feature type="domain" description="BTB" evidence="1">
    <location>
        <begin position="72"/>
        <end position="141"/>
    </location>
</feature>
<dbReference type="PANTHER" id="PTHR47843">
    <property type="entry name" value="BTB DOMAIN-CONTAINING PROTEIN-RELATED"/>
    <property type="match status" value="1"/>
</dbReference>